<dbReference type="EMBL" id="JANPWB010000008">
    <property type="protein sequence ID" value="KAJ1164109.1"/>
    <property type="molecule type" value="Genomic_DNA"/>
</dbReference>
<reference evidence="1" key="1">
    <citation type="journal article" date="2022" name="bioRxiv">
        <title>Sequencing and chromosome-scale assembly of the giantPleurodeles waltlgenome.</title>
        <authorList>
            <person name="Brown T."/>
            <person name="Elewa A."/>
            <person name="Iarovenko S."/>
            <person name="Subramanian E."/>
            <person name="Araus A.J."/>
            <person name="Petzold A."/>
            <person name="Susuki M."/>
            <person name="Suzuki K.-i.T."/>
            <person name="Hayashi T."/>
            <person name="Toyoda A."/>
            <person name="Oliveira C."/>
            <person name="Osipova E."/>
            <person name="Leigh N.D."/>
            <person name="Simon A."/>
            <person name="Yun M.H."/>
        </authorList>
    </citation>
    <scope>NUCLEOTIDE SEQUENCE</scope>
    <source>
        <strain evidence="1">20211129_DDA</strain>
        <tissue evidence="1">Liver</tissue>
    </source>
</reference>
<proteinExistence type="predicted"/>
<organism evidence="1 2">
    <name type="scientific">Pleurodeles waltl</name>
    <name type="common">Iberian ribbed newt</name>
    <dbReference type="NCBI Taxonomy" id="8319"/>
    <lineage>
        <taxon>Eukaryota</taxon>
        <taxon>Metazoa</taxon>
        <taxon>Chordata</taxon>
        <taxon>Craniata</taxon>
        <taxon>Vertebrata</taxon>
        <taxon>Euteleostomi</taxon>
        <taxon>Amphibia</taxon>
        <taxon>Batrachia</taxon>
        <taxon>Caudata</taxon>
        <taxon>Salamandroidea</taxon>
        <taxon>Salamandridae</taxon>
        <taxon>Pleurodelinae</taxon>
        <taxon>Pleurodeles</taxon>
    </lineage>
</organism>
<gene>
    <name evidence="1" type="ORF">NDU88_004555</name>
</gene>
<comment type="caution">
    <text evidence="1">The sequence shown here is derived from an EMBL/GenBank/DDBJ whole genome shotgun (WGS) entry which is preliminary data.</text>
</comment>
<sequence>MAPRLCKTCHVAHTYSDHSPVLMKLHPPVTSSPLASWWLSPTLLMDEPFREELKQDVASFFDGNKDTVPRTGTIWAALKVNMQGVCLTKSGRILHSIHEFLGKVEQDVRKLEEGLGEPPDSMLTGRIRQYISDYQDMAEWEYLYQSKYLKARSNGKGDRLGCALAAITRKPRDAKVKLEIRDDRNTTVRNTSVIQRVFSRYYQNIYTSSMTMEVDIDSYLEHIVLGWLSDVHMEYLSADIEEDKIREAIMQLQSGKAPGSIRLPANFYKM</sequence>
<dbReference type="AlphaFoldDB" id="A0AAV7SJ67"/>
<evidence type="ECO:0000313" key="2">
    <source>
        <dbReference type="Proteomes" id="UP001066276"/>
    </source>
</evidence>
<name>A0AAV7SJ67_PLEWA</name>
<dbReference type="Proteomes" id="UP001066276">
    <property type="component" value="Chromosome 4_2"/>
</dbReference>
<protein>
    <submittedName>
        <fullName evidence="1">Uncharacterized protein</fullName>
    </submittedName>
</protein>
<keyword evidence="2" id="KW-1185">Reference proteome</keyword>
<accession>A0AAV7SJ67</accession>
<evidence type="ECO:0000313" key="1">
    <source>
        <dbReference type="EMBL" id="KAJ1164109.1"/>
    </source>
</evidence>